<accession>D3XLT4</accession>
<evidence type="ECO:0000313" key="1">
    <source>
        <dbReference type="EMBL" id="ADC95011.1"/>
    </source>
</evidence>
<gene>
    <name evidence="1" type="primary">gag</name>
</gene>
<name>D3XLT4_SIV</name>
<sequence>MGARNSVLSGK</sequence>
<protein>
    <submittedName>
        <fullName evidence="1">Truncated gag protein</fullName>
    </submittedName>
</protein>
<organism evidence="1">
    <name type="scientific">Simian immunodeficiency virus</name>
    <name type="common">SIV</name>
    <dbReference type="NCBI Taxonomy" id="11723"/>
    <lineage>
        <taxon>Viruses</taxon>
        <taxon>Riboviria</taxon>
        <taxon>Pararnavirae</taxon>
        <taxon>Artverviricota</taxon>
        <taxon>Revtraviricetes</taxon>
        <taxon>Ortervirales</taxon>
        <taxon>Retroviridae</taxon>
        <taxon>Orthoretrovirinae</taxon>
        <taxon>Lentivirus</taxon>
        <taxon>Lentivirus simimdef</taxon>
    </lineage>
</organism>
<dbReference type="EMBL" id="GU366243">
    <property type="protein sequence ID" value="ADC95011.1"/>
    <property type="molecule type" value="Genomic_RNA"/>
</dbReference>
<organismHost>
    <name type="scientific">Pan troglodytes</name>
    <name type="common">Chimpanzee</name>
    <dbReference type="NCBI Taxonomy" id="9598"/>
</organismHost>
<proteinExistence type="predicted"/>
<reference evidence="1" key="1">
    <citation type="submission" date="2009-12" db="EMBL/GenBank/DDBJ databases">
        <title>The role of cytolytic and non-lytic effects of CD8+ T-cells in the control of productive lentiviral infection.</title>
        <authorList>
            <person name="Wong J.K."/>
            <person name="Strain M.C."/>
            <person name="Porrata R."/>
            <person name="Reay E."/>
            <person name="Sankaran-Walters S."/>
            <person name="Ignacio C.C."/>
            <person name="Russell T."/>
            <person name="Pillai S.K."/>
            <person name="Looney D.J."/>
            <person name="Dandekar S."/>
        </authorList>
    </citation>
    <scope>NUCLEOTIDE SEQUENCE</scope>
    <source>
        <strain evidence="1">27562_wk12_29</strain>
    </source>
</reference>
<organismHost>
    <name type="scientific">Cercopithecidae</name>
    <name type="common">Old World monkeys</name>
    <dbReference type="NCBI Taxonomy" id="9527"/>
</organismHost>